<dbReference type="Gene3D" id="2.40.50.100">
    <property type="match status" value="1"/>
</dbReference>
<dbReference type="SUPFAM" id="SSF50331">
    <property type="entry name" value="MOP-like"/>
    <property type="match status" value="1"/>
</dbReference>
<dbReference type="GO" id="GO:0015697">
    <property type="term" value="P:quaternary ammonium group transport"/>
    <property type="evidence" value="ECO:0007669"/>
    <property type="project" value="UniProtKB-ARBA"/>
</dbReference>
<dbReference type="PANTHER" id="PTHR42781:SF4">
    <property type="entry name" value="SPERMIDINE_PUTRESCINE IMPORT ATP-BINDING PROTEIN POTA"/>
    <property type="match status" value="1"/>
</dbReference>
<dbReference type="InterPro" id="IPR008995">
    <property type="entry name" value="Mo/tungstate-bd_C_term_dom"/>
</dbReference>
<dbReference type="AlphaFoldDB" id="A0A6L9U4W7"/>
<name>A0A6L9U4W7_9HYPH</name>
<dbReference type="FunFam" id="3.40.50.300:FF:000425">
    <property type="entry name" value="Probable ABC transporter, ATP-binding subunit"/>
    <property type="match status" value="1"/>
</dbReference>
<proteinExistence type="inferred from homology"/>
<dbReference type="EMBL" id="WUEY01000002">
    <property type="protein sequence ID" value="NEI69240.1"/>
    <property type="molecule type" value="Genomic_DNA"/>
</dbReference>
<dbReference type="RefSeq" id="WP_163985653.1">
    <property type="nucleotide sequence ID" value="NZ_WUEY01000002.1"/>
</dbReference>
<comment type="similarity">
    <text evidence="1">Belongs to the ABC transporter superfamily.</text>
</comment>
<dbReference type="GO" id="GO:0022857">
    <property type="term" value="F:transmembrane transporter activity"/>
    <property type="evidence" value="ECO:0007669"/>
    <property type="project" value="InterPro"/>
</dbReference>
<evidence type="ECO:0000256" key="3">
    <source>
        <dbReference type="ARBA" id="ARBA00022741"/>
    </source>
</evidence>
<dbReference type="InterPro" id="IPR050093">
    <property type="entry name" value="ABC_SmlMolc_Importer"/>
</dbReference>
<evidence type="ECO:0000259" key="5">
    <source>
        <dbReference type="PROSITE" id="PS50893"/>
    </source>
</evidence>
<evidence type="ECO:0000256" key="1">
    <source>
        <dbReference type="ARBA" id="ARBA00005417"/>
    </source>
</evidence>
<dbReference type="InterPro" id="IPR017871">
    <property type="entry name" value="ABC_transporter-like_CS"/>
</dbReference>
<dbReference type="InterPro" id="IPR027417">
    <property type="entry name" value="P-loop_NTPase"/>
</dbReference>
<evidence type="ECO:0000256" key="2">
    <source>
        <dbReference type="ARBA" id="ARBA00022448"/>
    </source>
</evidence>
<dbReference type="SUPFAM" id="SSF52540">
    <property type="entry name" value="P-loop containing nucleoside triphosphate hydrolases"/>
    <property type="match status" value="1"/>
</dbReference>
<dbReference type="SMART" id="SM00382">
    <property type="entry name" value="AAA"/>
    <property type="match status" value="1"/>
</dbReference>
<dbReference type="Gene3D" id="3.40.50.300">
    <property type="entry name" value="P-loop containing nucleotide triphosphate hydrolases"/>
    <property type="match status" value="1"/>
</dbReference>
<evidence type="ECO:0000313" key="6">
    <source>
        <dbReference type="EMBL" id="NEI69240.1"/>
    </source>
</evidence>
<dbReference type="PROSITE" id="PS50893">
    <property type="entry name" value="ABC_TRANSPORTER_2"/>
    <property type="match status" value="1"/>
</dbReference>
<dbReference type="GO" id="GO:0016887">
    <property type="term" value="F:ATP hydrolysis activity"/>
    <property type="evidence" value="ECO:0007669"/>
    <property type="project" value="InterPro"/>
</dbReference>
<protein>
    <submittedName>
        <fullName evidence="6">ATP-binding cassette domain-containing protein</fullName>
    </submittedName>
</protein>
<evidence type="ECO:0000256" key="4">
    <source>
        <dbReference type="ARBA" id="ARBA00022840"/>
    </source>
</evidence>
<reference evidence="6 7" key="1">
    <citation type="submission" date="2019-12" db="EMBL/GenBank/DDBJ databases">
        <title>Rhizobium genotypes associated with high levels of biological nitrogen fixation by grain legumes in a temperate-maritime cropping system.</title>
        <authorList>
            <person name="Maluk M."/>
            <person name="Francesc Ferrando Molina F."/>
            <person name="Lopez Del Egido L."/>
            <person name="Lafos M."/>
            <person name="Langarica-Fuentes A."/>
            <person name="Gebre Yohannes G."/>
            <person name="Young M.W."/>
            <person name="Martin P."/>
            <person name="Gantlett R."/>
            <person name="Kenicer G."/>
            <person name="Hawes C."/>
            <person name="Begg G.S."/>
            <person name="Quilliam R.S."/>
            <person name="Squire G.R."/>
            <person name="Poole P.S."/>
            <person name="Young P.W."/>
            <person name="Iannetta P.M."/>
            <person name="James E.K."/>
        </authorList>
    </citation>
    <scope>NUCLEOTIDE SEQUENCE [LARGE SCALE GENOMIC DNA]</scope>
    <source>
        <strain evidence="6 7">JHI1118</strain>
    </source>
</reference>
<dbReference type="PROSITE" id="PS00211">
    <property type="entry name" value="ABC_TRANSPORTER_1"/>
    <property type="match status" value="1"/>
</dbReference>
<gene>
    <name evidence="6" type="ORF">GR212_06595</name>
</gene>
<keyword evidence="4 6" id="KW-0067">ATP-binding</keyword>
<evidence type="ECO:0000313" key="7">
    <source>
        <dbReference type="Proteomes" id="UP000483035"/>
    </source>
</evidence>
<comment type="caution">
    <text evidence="6">The sequence shown here is derived from an EMBL/GenBank/DDBJ whole genome shotgun (WGS) entry which is preliminary data.</text>
</comment>
<dbReference type="GO" id="GO:0005524">
    <property type="term" value="F:ATP binding"/>
    <property type="evidence" value="ECO:0007669"/>
    <property type="project" value="UniProtKB-KW"/>
</dbReference>
<dbReference type="PANTHER" id="PTHR42781">
    <property type="entry name" value="SPERMIDINE/PUTRESCINE IMPORT ATP-BINDING PROTEIN POTA"/>
    <property type="match status" value="1"/>
</dbReference>
<feature type="domain" description="ABC transporter" evidence="5">
    <location>
        <begin position="15"/>
        <end position="249"/>
    </location>
</feature>
<organism evidence="6 7">
    <name type="scientific">Rhizobium lusitanum</name>
    <dbReference type="NCBI Taxonomy" id="293958"/>
    <lineage>
        <taxon>Bacteria</taxon>
        <taxon>Pseudomonadati</taxon>
        <taxon>Pseudomonadota</taxon>
        <taxon>Alphaproteobacteria</taxon>
        <taxon>Hyphomicrobiales</taxon>
        <taxon>Rhizobiaceae</taxon>
        <taxon>Rhizobium/Agrobacterium group</taxon>
        <taxon>Rhizobium</taxon>
    </lineage>
</organism>
<dbReference type="InterPro" id="IPR013611">
    <property type="entry name" value="Transp-assoc_OB_typ2"/>
</dbReference>
<dbReference type="Proteomes" id="UP000483035">
    <property type="component" value="Unassembled WGS sequence"/>
</dbReference>
<dbReference type="Pfam" id="PF00005">
    <property type="entry name" value="ABC_tran"/>
    <property type="match status" value="1"/>
</dbReference>
<dbReference type="InterPro" id="IPR003593">
    <property type="entry name" value="AAA+_ATPase"/>
</dbReference>
<keyword evidence="2" id="KW-0813">Transport</keyword>
<sequence>MALAAREAQATHPSLLLSRLGKRLGGRSVVNGIDLAVNAGECVVLLGPSGCGKTTTLRMVAGFIDPDEGEIRIEGRLTAGNGTSAPTERRQLGMVFQSYAVWPHKSVHDNIAFGLKIAGHDRNTVRDRVRQVLELVQLDTHADRFPADLSGGQQQRVALARAVVMQPNLLLFDEPLSNLDAGLREELRGELQRLHSEKGITMLYVTHDQQEALALADRIAVMNAGRIEQFASPEDIYRQPRSRFVASFVGAANLLEGRIVARDESACRLRIETEHCGTFLAQADRDFVMTGRIGDRAAVVLRPEDLTLAAHGDGFAATLQDVTFLGDCYETTLHIPGGRIRARSRNRLIAARGSRVAVTANPEAIWAVP</sequence>
<dbReference type="Pfam" id="PF08402">
    <property type="entry name" value="TOBE_2"/>
    <property type="match status" value="1"/>
</dbReference>
<accession>A0A6L9U4W7</accession>
<dbReference type="InterPro" id="IPR003439">
    <property type="entry name" value="ABC_transporter-like_ATP-bd"/>
</dbReference>
<dbReference type="GO" id="GO:0043190">
    <property type="term" value="C:ATP-binding cassette (ABC) transporter complex"/>
    <property type="evidence" value="ECO:0007669"/>
    <property type="project" value="InterPro"/>
</dbReference>
<keyword evidence="3" id="KW-0547">Nucleotide-binding</keyword>